<protein>
    <submittedName>
        <fullName evidence="2">Methyltransferase</fullName>
    </submittedName>
</protein>
<dbReference type="Proteomes" id="UP000663671">
    <property type="component" value="Chromosome 2"/>
</dbReference>
<dbReference type="PANTHER" id="PTHR43591">
    <property type="entry name" value="METHYLTRANSFERASE"/>
    <property type="match status" value="1"/>
</dbReference>
<dbReference type="InterPro" id="IPR029063">
    <property type="entry name" value="SAM-dependent_MTases_sf"/>
</dbReference>
<accession>A0A8A1LZQ7</accession>
<dbReference type="EMBL" id="CP069109">
    <property type="protein sequence ID" value="QSS59656.1"/>
    <property type="molecule type" value="Genomic_DNA"/>
</dbReference>
<dbReference type="PANTHER" id="PTHR43591:SF10">
    <property type="entry name" value="ABC TRANSMEMBRANE TYPE-1 DOMAIN-CONTAINING PROTEIN-RELATED"/>
    <property type="match status" value="1"/>
</dbReference>
<dbReference type="VEuPathDB" id="FungiDB:I7I51_09092"/>
<feature type="region of interest" description="Disordered" evidence="1">
    <location>
        <begin position="1"/>
        <end position="40"/>
    </location>
</feature>
<evidence type="ECO:0000313" key="2">
    <source>
        <dbReference type="EMBL" id="QSS59656.1"/>
    </source>
</evidence>
<dbReference type="GO" id="GO:0008168">
    <property type="term" value="F:methyltransferase activity"/>
    <property type="evidence" value="ECO:0007669"/>
    <property type="project" value="UniProtKB-KW"/>
</dbReference>
<reference evidence="2" key="1">
    <citation type="submission" date="2021-01" db="EMBL/GenBank/DDBJ databases">
        <title>Chromosome-level genome assembly of a human fungal pathogen reveals clustering of transcriptionally co-regulated genes.</title>
        <authorList>
            <person name="Voorhies M."/>
            <person name="Cohen S."/>
            <person name="Shea T.P."/>
            <person name="Petrus S."/>
            <person name="Munoz J.F."/>
            <person name="Poplawski S."/>
            <person name="Goldman W.E."/>
            <person name="Michael T."/>
            <person name="Cuomo C.A."/>
            <person name="Sil A."/>
            <person name="Beyhan S."/>
        </authorList>
    </citation>
    <scope>NUCLEOTIDE SEQUENCE</scope>
    <source>
        <strain evidence="2">WU24</strain>
    </source>
</reference>
<keyword evidence="2" id="KW-0808">Transferase</keyword>
<dbReference type="GO" id="GO:0032259">
    <property type="term" value="P:methylation"/>
    <property type="evidence" value="ECO:0007669"/>
    <property type="project" value="UniProtKB-KW"/>
</dbReference>
<gene>
    <name evidence="2" type="ORF">I7I51_09092</name>
</gene>
<organism evidence="2 3">
    <name type="scientific">Ajellomyces capsulatus</name>
    <name type="common">Darling's disease fungus</name>
    <name type="synonym">Histoplasma capsulatum</name>
    <dbReference type="NCBI Taxonomy" id="5037"/>
    <lineage>
        <taxon>Eukaryota</taxon>
        <taxon>Fungi</taxon>
        <taxon>Dikarya</taxon>
        <taxon>Ascomycota</taxon>
        <taxon>Pezizomycotina</taxon>
        <taxon>Eurotiomycetes</taxon>
        <taxon>Eurotiomycetidae</taxon>
        <taxon>Onygenales</taxon>
        <taxon>Ajellomycetaceae</taxon>
        <taxon>Histoplasma</taxon>
    </lineage>
</organism>
<dbReference type="OrthoDB" id="2013972at2759"/>
<dbReference type="SUPFAM" id="SSF53335">
    <property type="entry name" value="S-adenosyl-L-methionine-dependent methyltransferases"/>
    <property type="match status" value="1"/>
</dbReference>
<dbReference type="AlphaFoldDB" id="A0A8A1LZQ7"/>
<evidence type="ECO:0000313" key="3">
    <source>
        <dbReference type="Proteomes" id="UP000663671"/>
    </source>
</evidence>
<dbReference type="Gene3D" id="3.40.50.150">
    <property type="entry name" value="Vaccinia Virus protein VP39"/>
    <property type="match status" value="1"/>
</dbReference>
<feature type="compositionally biased region" description="Low complexity" evidence="1">
    <location>
        <begin position="7"/>
        <end position="23"/>
    </location>
</feature>
<dbReference type="Pfam" id="PF13489">
    <property type="entry name" value="Methyltransf_23"/>
    <property type="match status" value="1"/>
</dbReference>
<keyword evidence="2" id="KW-0489">Methyltransferase</keyword>
<feature type="compositionally biased region" description="Acidic residues" evidence="1">
    <location>
        <begin position="26"/>
        <end position="40"/>
    </location>
</feature>
<evidence type="ECO:0000256" key="1">
    <source>
        <dbReference type="SAM" id="MobiDB-lite"/>
    </source>
</evidence>
<proteinExistence type="predicted"/>
<name>A0A8A1LZQ7_AJECA</name>
<dbReference type="CDD" id="cd02440">
    <property type="entry name" value="AdoMet_MTases"/>
    <property type="match status" value="1"/>
</dbReference>
<sequence length="343" mass="38067">MSHRNPEAAADPAAAATPLPKLPVIDVDDDSADSTFGDESDASAYSASVTSSILNYEYANGRRYTGFKKGKYLLPNDEAEQDRLDLVHHIFLLLLDGKLVLAPIGPNPQRALDLGTGTGLWALDFGDEFPSSQAIGVDLSPIQPTWVSPNVKFYVDDIETEWGYSREEAFDIIHARQIGGSIGDWGKLLSQCMEHLKPGGWLEIQEPEAWMSSDDDTMARATAASEVQILCDAAAKKFGKEINMAHKFKQMLIDAGFEDVQEKIFKVPIGPWPKDPKLKELGRYFLENVILGVEAYAYGFIGKILGWSQAECQVLCAKVKAEFRDRRNHMYIKTYIVYGKKPG</sequence>